<accession>A0A0F9TQJ5</accession>
<name>A0A0F9TQJ5_9ZZZZ</name>
<reference evidence="2" key="1">
    <citation type="journal article" date="2015" name="Nature">
        <title>Complex archaea that bridge the gap between prokaryotes and eukaryotes.</title>
        <authorList>
            <person name="Spang A."/>
            <person name="Saw J.H."/>
            <person name="Jorgensen S.L."/>
            <person name="Zaremba-Niedzwiedzka K."/>
            <person name="Martijn J."/>
            <person name="Lind A.E."/>
            <person name="van Eijk R."/>
            <person name="Schleper C."/>
            <person name="Guy L."/>
            <person name="Ettema T.J."/>
        </authorList>
    </citation>
    <scope>NUCLEOTIDE SEQUENCE</scope>
</reference>
<evidence type="ECO:0000256" key="1">
    <source>
        <dbReference type="SAM" id="Phobius"/>
    </source>
</evidence>
<proteinExistence type="predicted"/>
<keyword evidence="1" id="KW-0812">Transmembrane</keyword>
<dbReference type="InterPro" id="IPR007418">
    <property type="entry name" value="DUF474"/>
</dbReference>
<sequence length="144" mass="16125">MTYVTLKSLHLLATIAFIGTLFFQVVILWPATRNMSAEPVETARQAIKKRAQDVIHWAGLLLYGVGLALVWPYRSYLLDPFASTFSLFLSLKLLLAALILLHYVALAFLRRSGILGERGTYWLNVSVLLLAVLLVLCSKGMFLL</sequence>
<dbReference type="EMBL" id="LAZR01000187">
    <property type="protein sequence ID" value="KKN83300.1"/>
    <property type="molecule type" value="Genomic_DNA"/>
</dbReference>
<keyword evidence="1" id="KW-1133">Transmembrane helix</keyword>
<feature type="transmembrane region" description="Helical" evidence="1">
    <location>
        <begin position="12"/>
        <end position="31"/>
    </location>
</feature>
<keyword evidence="1" id="KW-0472">Membrane</keyword>
<protein>
    <recommendedName>
        <fullName evidence="3">Copper resistance protein D domain-containing protein</fullName>
    </recommendedName>
</protein>
<feature type="transmembrane region" description="Helical" evidence="1">
    <location>
        <begin position="54"/>
        <end position="73"/>
    </location>
</feature>
<feature type="transmembrane region" description="Helical" evidence="1">
    <location>
        <begin position="121"/>
        <end position="142"/>
    </location>
</feature>
<dbReference type="PIRSF" id="PIRSF015875">
    <property type="entry name" value="UCP015875"/>
    <property type="match status" value="1"/>
</dbReference>
<dbReference type="AlphaFoldDB" id="A0A0F9TQJ5"/>
<evidence type="ECO:0000313" key="2">
    <source>
        <dbReference type="EMBL" id="KKN83300.1"/>
    </source>
</evidence>
<comment type="caution">
    <text evidence="2">The sequence shown here is derived from an EMBL/GenBank/DDBJ whole genome shotgun (WGS) entry which is preliminary data.</text>
</comment>
<gene>
    <name evidence="2" type="ORF">LCGC14_0300490</name>
</gene>
<feature type="transmembrane region" description="Helical" evidence="1">
    <location>
        <begin position="85"/>
        <end position="109"/>
    </location>
</feature>
<organism evidence="2">
    <name type="scientific">marine sediment metagenome</name>
    <dbReference type="NCBI Taxonomy" id="412755"/>
    <lineage>
        <taxon>unclassified sequences</taxon>
        <taxon>metagenomes</taxon>
        <taxon>ecological metagenomes</taxon>
    </lineage>
</organism>
<evidence type="ECO:0008006" key="3">
    <source>
        <dbReference type="Google" id="ProtNLM"/>
    </source>
</evidence>